<comment type="function">
    <text evidence="1 9">Involved in the early part of the secretory pathway.</text>
</comment>
<evidence type="ECO:0000313" key="11">
    <source>
        <dbReference type="Proteomes" id="UP000541444"/>
    </source>
</evidence>
<accession>A0A7J7LT58</accession>
<gene>
    <name evidence="10" type="ORF">GIB67_028851</name>
</gene>
<comment type="subcellular location">
    <subcellularLocation>
        <location evidence="2">Golgi apparatus membrane</location>
        <topology evidence="2">Single-pass type I membrane protein</topology>
    </subcellularLocation>
</comment>
<reference evidence="10 11" key="1">
    <citation type="journal article" date="2020" name="IScience">
        <title>Genome Sequencing of the Endangered Kingdonia uniflora (Circaeasteraceae, Ranunculales) Reveals Potential Mechanisms of Evolutionary Specialization.</title>
        <authorList>
            <person name="Sun Y."/>
            <person name="Deng T."/>
            <person name="Zhang A."/>
            <person name="Moore M.J."/>
            <person name="Landis J.B."/>
            <person name="Lin N."/>
            <person name="Zhang H."/>
            <person name="Zhang X."/>
            <person name="Huang J."/>
            <person name="Zhang X."/>
            <person name="Sun H."/>
            <person name="Wang H."/>
        </authorList>
    </citation>
    <scope>NUCLEOTIDE SEQUENCE [LARGE SCALE GENOMIC DNA]</scope>
    <source>
        <strain evidence="10">TB1705</strain>
        <tissue evidence="10">Leaf</tissue>
    </source>
</reference>
<evidence type="ECO:0000256" key="5">
    <source>
        <dbReference type="ARBA" id="ARBA00022729"/>
    </source>
</evidence>
<keyword evidence="5" id="KW-0732">Signal</keyword>
<dbReference type="InterPro" id="IPR051523">
    <property type="entry name" value="KISH_domain"/>
</dbReference>
<organism evidence="10 11">
    <name type="scientific">Kingdonia uniflora</name>
    <dbReference type="NCBI Taxonomy" id="39325"/>
    <lineage>
        <taxon>Eukaryota</taxon>
        <taxon>Viridiplantae</taxon>
        <taxon>Streptophyta</taxon>
        <taxon>Embryophyta</taxon>
        <taxon>Tracheophyta</taxon>
        <taxon>Spermatophyta</taxon>
        <taxon>Magnoliopsida</taxon>
        <taxon>Ranunculales</taxon>
        <taxon>Circaeasteraceae</taxon>
        <taxon>Kingdonia</taxon>
    </lineage>
</organism>
<feature type="transmembrane region" description="Helical" evidence="9">
    <location>
        <begin position="6"/>
        <end position="24"/>
    </location>
</feature>
<evidence type="ECO:0000256" key="3">
    <source>
        <dbReference type="ARBA" id="ARBA00008961"/>
    </source>
</evidence>
<evidence type="ECO:0000256" key="9">
    <source>
        <dbReference type="RuleBase" id="RU910717"/>
    </source>
</evidence>
<keyword evidence="11" id="KW-1185">Reference proteome</keyword>
<dbReference type="InterPro" id="IPR009653">
    <property type="entry name" value="Ksh1"/>
</dbReference>
<dbReference type="GO" id="GO:0000139">
    <property type="term" value="C:Golgi membrane"/>
    <property type="evidence" value="ECO:0007669"/>
    <property type="project" value="UniProtKB-SubCell"/>
</dbReference>
<dbReference type="Proteomes" id="UP000541444">
    <property type="component" value="Unassembled WGS sequence"/>
</dbReference>
<sequence>MSVLFNFHSFLTVVLFVICAYTYIKMQFPKILQEKTGNHIKQKACMDILANVLRKLWVAIACSLAGFEVSSGKRPE</sequence>
<keyword evidence="4 9" id="KW-0812">Transmembrane</keyword>
<dbReference type="OrthoDB" id="10034655at2759"/>
<proteinExistence type="inferred from homology"/>
<evidence type="ECO:0000256" key="4">
    <source>
        <dbReference type="ARBA" id="ARBA00022692"/>
    </source>
</evidence>
<dbReference type="EMBL" id="JACGCM010002027">
    <property type="protein sequence ID" value="KAF6145856.1"/>
    <property type="molecule type" value="Genomic_DNA"/>
</dbReference>
<evidence type="ECO:0000256" key="8">
    <source>
        <dbReference type="ARBA" id="ARBA00023136"/>
    </source>
</evidence>
<dbReference type="Pfam" id="PF06842">
    <property type="entry name" value="DUF1242"/>
    <property type="match status" value="1"/>
</dbReference>
<evidence type="ECO:0000256" key="1">
    <source>
        <dbReference type="ARBA" id="ARBA00002154"/>
    </source>
</evidence>
<evidence type="ECO:0000256" key="6">
    <source>
        <dbReference type="ARBA" id="ARBA00022989"/>
    </source>
</evidence>
<keyword evidence="6 9" id="KW-1133">Transmembrane helix</keyword>
<keyword evidence="8 9" id="KW-0472">Membrane</keyword>
<comment type="similarity">
    <text evidence="3 9">Belongs to the KISH family.</text>
</comment>
<protein>
    <recommendedName>
        <fullName evidence="9">Protein kish</fullName>
    </recommendedName>
</protein>
<dbReference type="AlphaFoldDB" id="A0A7J7LT58"/>
<comment type="caution">
    <text evidence="10">The sequence shown here is derived from an EMBL/GenBank/DDBJ whole genome shotgun (WGS) entry which is preliminary data.</text>
</comment>
<name>A0A7J7LT58_9MAGN</name>
<dbReference type="PANTHER" id="PTHR13229">
    <property type="entry name" value="PROTEIN KISH-A"/>
    <property type="match status" value="1"/>
</dbReference>
<keyword evidence="7" id="KW-0333">Golgi apparatus</keyword>
<evidence type="ECO:0000256" key="2">
    <source>
        <dbReference type="ARBA" id="ARBA00004614"/>
    </source>
</evidence>
<evidence type="ECO:0000313" key="10">
    <source>
        <dbReference type="EMBL" id="KAF6145856.1"/>
    </source>
</evidence>
<evidence type="ECO:0000256" key="7">
    <source>
        <dbReference type="ARBA" id="ARBA00023034"/>
    </source>
</evidence>